<evidence type="ECO:0000256" key="5">
    <source>
        <dbReference type="ARBA" id="ARBA00023136"/>
    </source>
</evidence>
<evidence type="ECO:0000256" key="2">
    <source>
        <dbReference type="ARBA" id="ARBA00022692"/>
    </source>
</evidence>
<dbReference type="PANTHER" id="PTHR48063">
    <property type="entry name" value="LRR RECEPTOR-LIKE KINASE"/>
    <property type="match status" value="1"/>
</dbReference>
<dbReference type="Proteomes" id="UP001642360">
    <property type="component" value="Unassembled WGS sequence"/>
</dbReference>
<keyword evidence="8" id="KW-1185">Reference proteome</keyword>
<organism evidence="7 8">
    <name type="scientific">Ilex paraguariensis</name>
    <name type="common">yerba mate</name>
    <dbReference type="NCBI Taxonomy" id="185542"/>
    <lineage>
        <taxon>Eukaryota</taxon>
        <taxon>Viridiplantae</taxon>
        <taxon>Streptophyta</taxon>
        <taxon>Embryophyta</taxon>
        <taxon>Tracheophyta</taxon>
        <taxon>Spermatophyta</taxon>
        <taxon>Magnoliopsida</taxon>
        <taxon>eudicotyledons</taxon>
        <taxon>Gunneridae</taxon>
        <taxon>Pentapetalae</taxon>
        <taxon>asterids</taxon>
        <taxon>campanulids</taxon>
        <taxon>Aquifoliales</taxon>
        <taxon>Aquifoliaceae</taxon>
        <taxon>Ilex</taxon>
    </lineage>
</organism>
<dbReference type="EMBL" id="CAUOFW020003613">
    <property type="protein sequence ID" value="CAK9160948.1"/>
    <property type="molecule type" value="Genomic_DNA"/>
</dbReference>
<keyword evidence="5" id="KW-0472">Membrane</keyword>
<dbReference type="AlphaFoldDB" id="A0ABC8T1H8"/>
<dbReference type="InterPro" id="IPR001611">
    <property type="entry name" value="Leu-rich_rpt"/>
</dbReference>
<comment type="caution">
    <text evidence="7">The sequence shown here is derived from an EMBL/GenBank/DDBJ whole genome shotgun (WGS) entry which is preliminary data.</text>
</comment>
<dbReference type="Gene3D" id="3.80.10.10">
    <property type="entry name" value="Ribonuclease Inhibitor"/>
    <property type="match status" value="1"/>
</dbReference>
<dbReference type="SUPFAM" id="SSF52058">
    <property type="entry name" value="L domain-like"/>
    <property type="match status" value="1"/>
</dbReference>
<reference evidence="7 8" key="1">
    <citation type="submission" date="2024-02" db="EMBL/GenBank/DDBJ databases">
        <authorList>
            <person name="Vignale AGUSTIN F."/>
            <person name="Sosa J E."/>
            <person name="Modenutti C."/>
        </authorList>
    </citation>
    <scope>NUCLEOTIDE SEQUENCE [LARGE SCALE GENOMIC DNA]</scope>
</reference>
<proteinExistence type="predicted"/>
<dbReference type="PANTHER" id="PTHR48063:SF98">
    <property type="entry name" value="LRR RECEPTOR-LIKE SERINE_THREONINE-PROTEIN KINASE FLS2"/>
    <property type="match status" value="1"/>
</dbReference>
<gene>
    <name evidence="7" type="ORF">ILEXP_LOCUS29740</name>
</gene>
<sequence length="119" mass="13454">MDLPLWKPDSWDISSFLCSKANNKNNLEVLDALDNFLSGELSSCWVYWQILTHLNLGSNNLSGGIPNSMDSLTVLKSLRLQNNYFFGYVPSSLLNCTSLGLIYLVKTSLQELYQVGWEK</sequence>
<keyword evidence="6" id="KW-0325">Glycoprotein</keyword>
<dbReference type="InterPro" id="IPR032675">
    <property type="entry name" value="LRR_dom_sf"/>
</dbReference>
<evidence type="ECO:0000256" key="4">
    <source>
        <dbReference type="ARBA" id="ARBA00022989"/>
    </source>
</evidence>
<name>A0ABC8T1H8_9AQUA</name>
<dbReference type="Pfam" id="PF00560">
    <property type="entry name" value="LRR_1"/>
    <property type="match status" value="2"/>
</dbReference>
<comment type="subcellular location">
    <subcellularLocation>
        <location evidence="1">Membrane</location>
        <topology evidence="1">Single-pass type I membrane protein</topology>
    </subcellularLocation>
</comment>
<accession>A0ABC8T1H8</accession>
<evidence type="ECO:0000256" key="1">
    <source>
        <dbReference type="ARBA" id="ARBA00004479"/>
    </source>
</evidence>
<keyword evidence="3" id="KW-0732">Signal</keyword>
<evidence type="ECO:0000313" key="7">
    <source>
        <dbReference type="EMBL" id="CAK9160948.1"/>
    </source>
</evidence>
<evidence type="ECO:0000256" key="6">
    <source>
        <dbReference type="ARBA" id="ARBA00023180"/>
    </source>
</evidence>
<dbReference type="GO" id="GO:0016020">
    <property type="term" value="C:membrane"/>
    <property type="evidence" value="ECO:0007669"/>
    <property type="project" value="UniProtKB-SubCell"/>
</dbReference>
<keyword evidence="2" id="KW-0812">Transmembrane</keyword>
<evidence type="ECO:0000256" key="3">
    <source>
        <dbReference type="ARBA" id="ARBA00022729"/>
    </source>
</evidence>
<protein>
    <submittedName>
        <fullName evidence="7">Uncharacterized protein</fullName>
    </submittedName>
</protein>
<evidence type="ECO:0000313" key="8">
    <source>
        <dbReference type="Proteomes" id="UP001642360"/>
    </source>
</evidence>
<keyword evidence="4" id="KW-1133">Transmembrane helix</keyword>
<dbReference type="InterPro" id="IPR046956">
    <property type="entry name" value="RLP23-like"/>
</dbReference>